<dbReference type="Pfam" id="PF01725">
    <property type="entry name" value="Ham1p_like"/>
    <property type="match status" value="1"/>
</dbReference>
<comment type="function">
    <text evidence="7">Pyrophosphatase that catalyzes the hydrolysis of nucleoside triphosphates to their monophosphate derivatives, with a high preference for the non-canonical purine nucleotides XTP (xanthosine triphosphate), dITP (deoxyinosine triphosphate) and ITP. Seems to function as a house-cleaning enzyme that removes non-canonical purine nucleotides from the nucleotide pool, thus preventing their incorporation into DNA/RNA and avoiding chromosomal lesions.</text>
</comment>
<feature type="binding site" evidence="7">
    <location>
        <position position="190"/>
    </location>
    <ligand>
        <name>substrate</name>
    </ligand>
</feature>
<proteinExistence type="inferred from homology"/>
<dbReference type="InterPro" id="IPR002637">
    <property type="entry name" value="RdgB/HAM1"/>
</dbReference>
<dbReference type="Proteomes" id="UP001204851">
    <property type="component" value="Unassembled WGS sequence"/>
</dbReference>
<dbReference type="InterPro" id="IPR020922">
    <property type="entry name" value="dITP/XTP_pyrophosphatase"/>
</dbReference>
<reference evidence="8 9" key="1">
    <citation type="submission" date="2022-06" db="EMBL/GenBank/DDBJ databases">
        <title>Ideonella sp. NS12-5 Genome sequencing and assembly.</title>
        <authorList>
            <person name="Jung Y."/>
        </authorList>
    </citation>
    <scope>NUCLEOTIDE SEQUENCE [LARGE SCALE GENOMIC DNA]</scope>
    <source>
        <strain evidence="8 9">NS12-5</strain>
    </source>
</reference>
<keyword evidence="9" id="KW-1185">Reference proteome</keyword>
<dbReference type="HAMAP" id="MF_01405">
    <property type="entry name" value="Non_canon_purine_NTPase"/>
    <property type="match status" value="1"/>
</dbReference>
<comment type="subunit">
    <text evidence="7">Homodimer.</text>
</comment>
<sequence>MSAPLRLVLASNNAKKLKELGALFGPLPIELVTQGSLGVSEAEEPHITFIENALAKARHAAQATGLPAIADDSGLCVDALGGAPGVQSAVFAPVEANPSLDREALRRWQDQANNTLLLQRLHSVSDRRAAFVCTLVAVRSAADPEPLIAFGRWGGEILAAPQGQGGFGYDPLMFIPAFGCTVAELPAETKNAHSHRALAAAQMVERLRGDWHLA</sequence>
<dbReference type="EC" id="3.6.1.66" evidence="7"/>
<dbReference type="PANTHER" id="PTHR11067">
    <property type="entry name" value="INOSINE TRIPHOSPHATE PYROPHOSPHATASE/HAM1 PROTEIN"/>
    <property type="match status" value="1"/>
</dbReference>
<evidence type="ECO:0000256" key="7">
    <source>
        <dbReference type="HAMAP-Rule" id="MF_01405"/>
    </source>
</evidence>
<dbReference type="InterPro" id="IPR029001">
    <property type="entry name" value="ITPase-like_fam"/>
</dbReference>
<keyword evidence="5 7" id="KW-0460">Magnesium</keyword>
<comment type="caution">
    <text evidence="8">The sequence shown here is derived from an EMBL/GenBank/DDBJ whole genome shotgun (WGS) entry which is preliminary data.</text>
</comment>
<evidence type="ECO:0000256" key="2">
    <source>
        <dbReference type="ARBA" id="ARBA00022723"/>
    </source>
</evidence>
<protein>
    <recommendedName>
        <fullName evidence="7">dITP/XTP pyrophosphatase</fullName>
        <ecNumber evidence="7">3.6.1.66</ecNumber>
    </recommendedName>
    <alternativeName>
        <fullName evidence="7">Non-canonical purine NTP pyrophosphatase</fullName>
    </alternativeName>
    <alternativeName>
        <fullName evidence="7">Non-standard purine NTP pyrophosphatase</fullName>
    </alternativeName>
    <alternativeName>
        <fullName evidence="7">Nucleoside-triphosphate diphosphatase</fullName>
    </alternativeName>
    <alternativeName>
        <fullName evidence="7">Nucleoside-triphosphate pyrophosphatase</fullName>
        <shortName evidence="7">NTPase</shortName>
    </alternativeName>
</protein>
<feature type="binding site" evidence="7">
    <location>
        <begin position="195"/>
        <end position="196"/>
    </location>
    <ligand>
        <name>substrate</name>
    </ligand>
</feature>
<comment type="catalytic activity">
    <reaction evidence="7">
        <text>dITP + H2O = dIMP + diphosphate + H(+)</text>
        <dbReference type="Rhea" id="RHEA:28342"/>
        <dbReference type="ChEBI" id="CHEBI:15377"/>
        <dbReference type="ChEBI" id="CHEBI:15378"/>
        <dbReference type="ChEBI" id="CHEBI:33019"/>
        <dbReference type="ChEBI" id="CHEBI:61194"/>
        <dbReference type="ChEBI" id="CHEBI:61382"/>
        <dbReference type="EC" id="3.6.1.66"/>
    </reaction>
</comment>
<dbReference type="CDD" id="cd00515">
    <property type="entry name" value="HAM1"/>
    <property type="match status" value="1"/>
</dbReference>
<keyword evidence="2 7" id="KW-0479">Metal-binding</keyword>
<feature type="binding site" evidence="7">
    <location>
        <begin position="11"/>
        <end position="16"/>
    </location>
    <ligand>
        <name>substrate</name>
    </ligand>
</feature>
<feature type="binding site" evidence="7">
    <location>
        <position position="73"/>
    </location>
    <ligand>
        <name>substrate</name>
    </ligand>
</feature>
<evidence type="ECO:0000313" key="8">
    <source>
        <dbReference type="EMBL" id="MCO5976385.1"/>
    </source>
</evidence>
<feature type="binding site" evidence="7">
    <location>
        <begin position="167"/>
        <end position="170"/>
    </location>
    <ligand>
        <name>substrate</name>
    </ligand>
</feature>
<comment type="catalytic activity">
    <reaction evidence="7">
        <text>XTP + H2O = XMP + diphosphate + H(+)</text>
        <dbReference type="Rhea" id="RHEA:28610"/>
        <dbReference type="ChEBI" id="CHEBI:15377"/>
        <dbReference type="ChEBI" id="CHEBI:15378"/>
        <dbReference type="ChEBI" id="CHEBI:33019"/>
        <dbReference type="ChEBI" id="CHEBI:57464"/>
        <dbReference type="ChEBI" id="CHEBI:61314"/>
        <dbReference type="EC" id="3.6.1.66"/>
    </reaction>
</comment>
<feature type="active site" description="Proton acceptor" evidence="7">
    <location>
        <position position="72"/>
    </location>
</feature>
<dbReference type="PANTHER" id="PTHR11067:SF9">
    <property type="entry name" value="INOSINE TRIPHOSPHATE PYROPHOSPHATASE"/>
    <property type="match status" value="1"/>
</dbReference>
<comment type="cofactor">
    <cofactor evidence="7">
        <name>Mg(2+)</name>
        <dbReference type="ChEBI" id="CHEBI:18420"/>
    </cofactor>
    <text evidence="7">Binds 1 Mg(2+) ion per subunit.</text>
</comment>
<dbReference type="Gene3D" id="3.90.950.10">
    <property type="match status" value="1"/>
</dbReference>
<keyword evidence="6 7" id="KW-0546">Nucleotide metabolism</keyword>
<dbReference type="EMBL" id="JAMXMC010000003">
    <property type="protein sequence ID" value="MCO5976385.1"/>
    <property type="molecule type" value="Genomic_DNA"/>
</dbReference>
<dbReference type="RefSeq" id="WP_252768851.1">
    <property type="nucleotide sequence ID" value="NZ_JAMXMC010000003.1"/>
</dbReference>
<feature type="binding site" evidence="7">
    <location>
        <position position="43"/>
    </location>
    <ligand>
        <name>Mg(2+)</name>
        <dbReference type="ChEBI" id="CHEBI:18420"/>
    </ligand>
</feature>
<name>A0ABT1BJL0_9BURK</name>
<keyword evidence="3 7" id="KW-0547">Nucleotide-binding</keyword>
<feature type="binding site" evidence="7">
    <location>
        <position position="72"/>
    </location>
    <ligand>
        <name>Mg(2+)</name>
        <dbReference type="ChEBI" id="CHEBI:18420"/>
    </ligand>
</feature>
<evidence type="ECO:0000256" key="3">
    <source>
        <dbReference type="ARBA" id="ARBA00022741"/>
    </source>
</evidence>
<keyword evidence="4 7" id="KW-0378">Hydrolase</keyword>
<evidence type="ECO:0000256" key="6">
    <source>
        <dbReference type="ARBA" id="ARBA00023080"/>
    </source>
</evidence>
<gene>
    <name evidence="8" type="ORF">M0L44_06590</name>
</gene>
<evidence type="ECO:0000256" key="5">
    <source>
        <dbReference type="ARBA" id="ARBA00022842"/>
    </source>
</evidence>
<organism evidence="8 9">
    <name type="scientific">Ideonella oryzae</name>
    <dbReference type="NCBI Taxonomy" id="2937441"/>
    <lineage>
        <taxon>Bacteria</taxon>
        <taxon>Pseudomonadati</taxon>
        <taxon>Pseudomonadota</taxon>
        <taxon>Betaproteobacteria</taxon>
        <taxon>Burkholderiales</taxon>
        <taxon>Sphaerotilaceae</taxon>
        <taxon>Ideonella</taxon>
    </lineage>
</organism>
<comment type="catalytic activity">
    <reaction evidence="7">
        <text>ITP + H2O = IMP + diphosphate + H(+)</text>
        <dbReference type="Rhea" id="RHEA:29399"/>
        <dbReference type="ChEBI" id="CHEBI:15377"/>
        <dbReference type="ChEBI" id="CHEBI:15378"/>
        <dbReference type="ChEBI" id="CHEBI:33019"/>
        <dbReference type="ChEBI" id="CHEBI:58053"/>
        <dbReference type="ChEBI" id="CHEBI:61402"/>
        <dbReference type="EC" id="3.6.1.66"/>
    </reaction>
</comment>
<comment type="similarity">
    <text evidence="1 7">Belongs to the HAM1 NTPase family.</text>
</comment>
<evidence type="ECO:0000256" key="4">
    <source>
        <dbReference type="ARBA" id="ARBA00022801"/>
    </source>
</evidence>
<accession>A0ABT1BJL0</accession>
<evidence type="ECO:0000313" key="9">
    <source>
        <dbReference type="Proteomes" id="UP001204851"/>
    </source>
</evidence>
<evidence type="ECO:0000256" key="1">
    <source>
        <dbReference type="ARBA" id="ARBA00008023"/>
    </source>
</evidence>
<dbReference type="SUPFAM" id="SSF52972">
    <property type="entry name" value="ITPase-like"/>
    <property type="match status" value="1"/>
</dbReference>